<dbReference type="PROSITE" id="PS50042">
    <property type="entry name" value="CNMP_BINDING_3"/>
    <property type="match status" value="1"/>
</dbReference>
<keyword evidence="3" id="KW-1185">Reference proteome</keyword>
<dbReference type="OrthoDB" id="8565101at2"/>
<evidence type="ECO:0000313" key="3">
    <source>
        <dbReference type="Proteomes" id="UP000292120"/>
    </source>
</evidence>
<dbReference type="InterPro" id="IPR000595">
    <property type="entry name" value="cNMP-bd_dom"/>
</dbReference>
<dbReference type="SMART" id="SM00100">
    <property type="entry name" value="cNMP"/>
    <property type="match status" value="1"/>
</dbReference>
<dbReference type="InterPro" id="IPR018490">
    <property type="entry name" value="cNMP-bd_dom_sf"/>
</dbReference>
<dbReference type="SUPFAM" id="SSF51206">
    <property type="entry name" value="cAMP-binding domain-like"/>
    <property type="match status" value="1"/>
</dbReference>
<dbReference type="Pfam" id="PF00027">
    <property type="entry name" value="cNMP_binding"/>
    <property type="match status" value="1"/>
</dbReference>
<reference evidence="2 3" key="1">
    <citation type="submission" date="2019-02" db="EMBL/GenBank/DDBJ databases">
        <title>Aquabacterium sp. strain KMB7.</title>
        <authorList>
            <person name="Chen W.-M."/>
        </authorList>
    </citation>
    <scope>NUCLEOTIDE SEQUENCE [LARGE SCALE GENOMIC DNA]</scope>
    <source>
        <strain evidence="2 3">KMB7</strain>
    </source>
</reference>
<proteinExistence type="predicted"/>
<dbReference type="Gene3D" id="2.60.120.10">
    <property type="entry name" value="Jelly Rolls"/>
    <property type="match status" value="1"/>
</dbReference>
<dbReference type="EMBL" id="SIXI01000004">
    <property type="protein sequence ID" value="TBO30489.1"/>
    <property type="molecule type" value="Genomic_DNA"/>
</dbReference>
<feature type="domain" description="Cyclic nucleotide-binding" evidence="1">
    <location>
        <begin position="43"/>
        <end position="163"/>
    </location>
</feature>
<accession>A0A4Q9H1Y9</accession>
<evidence type="ECO:0000259" key="1">
    <source>
        <dbReference type="PROSITE" id="PS50042"/>
    </source>
</evidence>
<protein>
    <submittedName>
        <fullName evidence="2">Crp/Fnr family transcriptional regulator</fullName>
    </submittedName>
</protein>
<sequence length="187" mass="20072">MERPEAVRATSAWTARALGVGAHALAPEEGMPLLNQAWGADHFFAALMPAEREQVGRVLEFVTVPAGRELIHQDEKGDYALIILSGVVAVDRVQPTGERARLAEAREGDVVGEMSLLDAGARFASCLTLTPCRLAVLTGQALDDMAIDDPRIGMALTYSMARRLSLRTRQLSARLGALLASQGPTPR</sequence>
<dbReference type="AlphaFoldDB" id="A0A4Q9H1Y9"/>
<comment type="caution">
    <text evidence="2">The sequence shown here is derived from an EMBL/GenBank/DDBJ whole genome shotgun (WGS) entry which is preliminary data.</text>
</comment>
<dbReference type="GO" id="GO:0003700">
    <property type="term" value="F:DNA-binding transcription factor activity"/>
    <property type="evidence" value="ECO:0007669"/>
    <property type="project" value="TreeGrafter"/>
</dbReference>
<name>A0A4Q9H1Y9_9BURK</name>
<gene>
    <name evidence="2" type="ORF">EYS42_12205</name>
</gene>
<dbReference type="Proteomes" id="UP000292120">
    <property type="component" value="Unassembled WGS sequence"/>
</dbReference>
<evidence type="ECO:0000313" key="2">
    <source>
        <dbReference type="EMBL" id="TBO30489.1"/>
    </source>
</evidence>
<dbReference type="CDD" id="cd00038">
    <property type="entry name" value="CAP_ED"/>
    <property type="match status" value="1"/>
</dbReference>
<dbReference type="GO" id="GO:0005829">
    <property type="term" value="C:cytosol"/>
    <property type="evidence" value="ECO:0007669"/>
    <property type="project" value="TreeGrafter"/>
</dbReference>
<organism evidence="2 3">
    <name type="scientific">Aquabacterium lacunae</name>
    <dbReference type="NCBI Taxonomy" id="2528630"/>
    <lineage>
        <taxon>Bacteria</taxon>
        <taxon>Pseudomonadati</taxon>
        <taxon>Pseudomonadota</taxon>
        <taxon>Betaproteobacteria</taxon>
        <taxon>Burkholderiales</taxon>
        <taxon>Aquabacterium</taxon>
    </lineage>
</organism>
<dbReference type="PANTHER" id="PTHR24567:SF74">
    <property type="entry name" value="HTH-TYPE TRANSCRIPTIONAL REGULATOR ARCR"/>
    <property type="match status" value="1"/>
</dbReference>
<dbReference type="PANTHER" id="PTHR24567">
    <property type="entry name" value="CRP FAMILY TRANSCRIPTIONAL REGULATORY PROTEIN"/>
    <property type="match status" value="1"/>
</dbReference>
<dbReference type="InterPro" id="IPR014710">
    <property type="entry name" value="RmlC-like_jellyroll"/>
</dbReference>
<dbReference type="InterPro" id="IPR050397">
    <property type="entry name" value="Env_Response_Regulators"/>
</dbReference>